<keyword evidence="3" id="KW-1185">Reference proteome</keyword>
<keyword evidence="1" id="KW-0812">Transmembrane</keyword>
<feature type="transmembrane region" description="Helical" evidence="1">
    <location>
        <begin position="6"/>
        <end position="26"/>
    </location>
</feature>
<keyword evidence="1" id="KW-0472">Membrane</keyword>
<evidence type="ECO:0000313" key="3">
    <source>
        <dbReference type="Proteomes" id="UP000618240"/>
    </source>
</evidence>
<dbReference type="EMBL" id="JAERSE020000002">
    <property type="protein sequence ID" value="MCA6066876.1"/>
    <property type="molecule type" value="Genomic_DNA"/>
</dbReference>
<gene>
    <name evidence="2" type="ORF">JI747_006785</name>
</gene>
<name>A0ABS7ZYS7_9FLAO</name>
<organism evidence="2 3">
    <name type="scientific">Chryseobacterium tagetis</name>
    <dbReference type="NCBI Taxonomy" id="2801334"/>
    <lineage>
        <taxon>Bacteria</taxon>
        <taxon>Pseudomonadati</taxon>
        <taxon>Bacteroidota</taxon>
        <taxon>Flavobacteriia</taxon>
        <taxon>Flavobacteriales</taxon>
        <taxon>Weeksellaceae</taxon>
        <taxon>Chryseobacterium group</taxon>
        <taxon>Chryseobacterium</taxon>
    </lineage>
</organism>
<dbReference type="Proteomes" id="UP000618240">
    <property type="component" value="Unassembled WGS sequence"/>
</dbReference>
<protein>
    <submittedName>
        <fullName evidence="2">Uncharacterized protein</fullName>
    </submittedName>
</protein>
<evidence type="ECO:0000313" key="2">
    <source>
        <dbReference type="EMBL" id="MCA6066876.1"/>
    </source>
</evidence>
<reference evidence="2 3" key="1">
    <citation type="submission" date="2021-09" db="EMBL/GenBank/DDBJ databases">
        <title>Genome sequencing and assembly of Chryseobacterium sp. RG1.</title>
        <authorList>
            <person name="Chhetri G."/>
        </authorList>
    </citation>
    <scope>NUCLEOTIDE SEQUENCE [LARGE SCALE GENOMIC DNA]</scope>
    <source>
        <strain evidence="2 3">RG1</strain>
    </source>
</reference>
<comment type="caution">
    <text evidence="2">The sequence shown here is derived from an EMBL/GenBank/DDBJ whole genome shotgun (WGS) entry which is preliminary data.</text>
</comment>
<accession>A0ABS7ZYS7</accession>
<sequence length="146" mass="17150">MRNDSRTISAYFVILGLSIIAFKYLYIGGPKIGILKHTKYTVGKISSQFYKSGYDYIFVWNDDRRDGHQNGAFIPGHKYLVAYDSTNVKNGFLILDRFDVTDSLEKHRIFGEYGLYWEGWSLQKIPFQYDKSDIQFEVKEILNKHR</sequence>
<evidence type="ECO:0000256" key="1">
    <source>
        <dbReference type="SAM" id="Phobius"/>
    </source>
</evidence>
<proteinExistence type="predicted"/>
<keyword evidence="1" id="KW-1133">Transmembrane helix</keyword>
<dbReference type="RefSeq" id="WP_225687178.1">
    <property type="nucleotide sequence ID" value="NZ_JAERSE020000002.1"/>
</dbReference>